<evidence type="ECO:0000313" key="10">
    <source>
        <dbReference type="EMBL" id="KAK7417478.1"/>
    </source>
</evidence>
<evidence type="ECO:0000256" key="2">
    <source>
        <dbReference type="ARBA" id="ARBA00022723"/>
    </source>
</evidence>
<name>A0ABR1H8K7_9HYPO</name>
<comment type="subcellular location">
    <subcellularLocation>
        <location evidence="1">Nucleus</location>
    </subcellularLocation>
</comment>
<dbReference type="SMART" id="SM00355">
    <property type="entry name" value="ZnF_C2H2"/>
    <property type="match status" value="3"/>
</dbReference>
<evidence type="ECO:0000256" key="1">
    <source>
        <dbReference type="ARBA" id="ARBA00004123"/>
    </source>
</evidence>
<evidence type="ECO:0000259" key="9">
    <source>
        <dbReference type="PROSITE" id="PS50157"/>
    </source>
</evidence>
<keyword evidence="3 8" id="KW-0863">Zinc-finger</keyword>
<dbReference type="Gene3D" id="3.30.160.60">
    <property type="entry name" value="Classic Zinc Finger"/>
    <property type="match status" value="1"/>
</dbReference>
<dbReference type="EMBL" id="JAZAVJ010000057">
    <property type="protein sequence ID" value="KAK7417478.1"/>
    <property type="molecule type" value="Genomic_DNA"/>
</dbReference>
<protein>
    <recommendedName>
        <fullName evidence="9">C2H2-type domain-containing protein</fullName>
    </recommendedName>
</protein>
<reference evidence="10 11" key="1">
    <citation type="journal article" date="2025" name="Microbiol. Resour. Announc.">
        <title>Draft genome sequences for Neonectria magnoliae and Neonectria punicea, canker pathogens of Liriodendron tulipifera and Acer saccharum in West Virginia.</title>
        <authorList>
            <person name="Petronek H.M."/>
            <person name="Kasson M.T."/>
            <person name="Metheny A.M."/>
            <person name="Stauder C.M."/>
            <person name="Lovett B."/>
            <person name="Lynch S.C."/>
            <person name="Garnas J.R."/>
            <person name="Kasson L.R."/>
            <person name="Stajich J.E."/>
        </authorList>
    </citation>
    <scope>NUCLEOTIDE SEQUENCE [LARGE SCALE GENOMIC DNA]</scope>
    <source>
        <strain evidence="10 11">NRRL 64653</strain>
    </source>
</reference>
<dbReference type="InterPro" id="IPR013087">
    <property type="entry name" value="Znf_C2H2_type"/>
</dbReference>
<sequence>MSQYPSFSTDELIISGPEVNLWAEDATLIGPEPTNNEPAAPETVTTNFDFPLAAPANTLPSVPFDSDFTQTPASPFQEHSAVVFGSGLQCRECGQDFKTKTALDRHGSCSHHPFACTCGTSFARSDILSRHLTTKNGEPQYRCPLPCKKKGQAVFYRLDHLKQHLVRYHKCDAEEVLRSYRPVQPQSDLTVFPVCYFEGCPISRDIRFHLQPQEVQEQTKPFANNTEYYKHMRTAHNWTEHPCSVPGCDRIGAKGYFREMDLVRHHRLKHSSASVQA</sequence>
<evidence type="ECO:0000256" key="7">
    <source>
        <dbReference type="ARBA" id="ARBA00023242"/>
    </source>
</evidence>
<evidence type="ECO:0000256" key="3">
    <source>
        <dbReference type="ARBA" id="ARBA00022771"/>
    </source>
</evidence>
<keyword evidence="11" id="KW-1185">Reference proteome</keyword>
<keyword evidence="7" id="KW-0539">Nucleus</keyword>
<comment type="caution">
    <text evidence="10">The sequence shown here is derived from an EMBL/GenBank/DDBJ whole genome shotgun (WGS) entry which is preliminary data.</text>
</comment>
<dbReference type="InterPro" id="IPR051061">
    <property type="entry name" value="Zinc_finger_trans_reg"/>
</dbReference>
<dbReference type="PANTHER" id="PTHR46179:SF13">
    <property type="entry name" value="C2H2-TYPE DOMAIN-CONTAINING PROTEIN"/>
    <property type="match status" value="1"/>
</dbReference>
<dbReference type="Proteomes" id="UP001498476">
    <property type="component" value="Unassembled WGS sequence"/>
</dbReference>
<keyword evidence="5" id="KW-0805">Transcription regulation</keyword>
<evidence type="ECO:0000256" key="5">
    <source>
        <dbReference type="ARBA" id="ARBA00023015"/>
    </source>
</evidence>
<keyword evidence="4" id="KW-0862">Zinc</keyword>
<proteinExistence type="predicted"/>
<evidence type="ECO:0000256" key="6">
    <source>
        <dbReference type="ARBA" id="ARBA00023163"/>
    </source>
</evidence>
<evidence type="ECO:0000256" key="8">
    <source>
        <dbReference type="PROSITE-ProRule" id="PRU00042"/>
    </source>
</evidence>
<keyword evidence="2" id="KW-0479">Metal-binding</keyword>
<dbReference type="PROSITE" id="PS50157">
    <property type="entry name" value="ZINC_FINGER_C2H2_2"/>
    <property type="match status" value="1"/>
</dbReference>
<evidence type="ECO:0000313" key="11">
    <source>
        <dbReference type="Proteomes" id="UP001498476"/>
    </source>
</evidence>
<feature type="domain" description="C2H2-type" evidence="9">
    <location>
        <begin position="88"/>
        <end position="111"/>
    </location>
</feature>
<keyword evidence="6" id="KW-0804">Transcription</keyword>
<accession>A0ABR1H8K7</accession>
<dbReference type="PANTHER" id="PTHR46179">
    <property type="entry name" value="ZINC FINGER PROTEIN"/>
    <property type="match status" value="1"/>
</dbReference>
<organism evidence="10 11">
    <name type="scientific">Neonectria punicea</name>
    <dbReference type="NCBI Taxonomy" id="979145"/>
    <lineage>
        <taxon>Eukaryota</taxon>
        <taxon>Fungi</taxon>
        <taxon>Dikarya</taxon>
        <taxon>Ascomycota</taxon>
        <taxon>Pezizomycotina</taxon>
        <taxon>Sordariomycetes</taxon>
        <taxon>Hypocreomycetidae</taxon>
        <taxon>Hypocreales</taxon>
        <taxon>Nectriaceae</taxon>
        <taxon>Neonectria</taxon>
    </lineage>
</organism>
<evidence type="ECO:0000256" key="4">
    <source>
        <dbReference type="ARBA" id="ARBA00022833"/>
    </source>
</evidence>
<gene>
    <name evidence="10" type="ORF">QQX98_004598</name>
</gene>